<dbReference type="GO" id="GO:0005739">
    <property type="term" value="C:mitochondrion"/>
    <property type="evidence" value="ECO:0007669"/>
    <property type="project" value="TreeGrafter"/>
</dbReference>
<dbReference type="AlphaFoldDB" id="A0AA85ISW6"/>
<evidence type="ECO:0000256" key="6">
    <source>
        <dbReference type="RuleBase" id="RU000488"/>
    </source>
</evidence>
<keyword evidence="7" id="KW-1185">Reference proteome</keyword>
<evidence type="ECO:0000256" key="5">
    <source>
        <dbReference type="PROSITE-ProRule" id="PRU00282"/>
    </source>
</evidence>
<dbReference type="Pfam" id="PF00153">
    <property type="entry name" value="Mito_carr"/>
    <property type="match status" value="1"/>
</dbReference>
<evidence type="ECO:0008006" key="9">
    <source>
        <dbReference type="Google" id="ProtNLM"/>
    </source>
</evidence>
<proteinExistence type="inferred from homology"/>
<dbReference type="GO" id="GO:0015187">
    <property type="term" value="F:glycine transmembrane transporter activity"/>
    <property type="evidence" value="ECO:0007669"/>
    <property type="project" value="TreeGrafter"/>
</dbReference>
<keyword evidence="4 5" id="KW-0472">Membrane</keyword>
<protein>
    <recommendedName>
        <fullName evidence="9">Mitochondrial carrier protein</fullName>
    </recommendedName>
</protein>
<dbReference type="GO" id="GO:1904983">
    <property type="term" value="P:glycine import into mitochondrion"/>
    <property type="evidence" value="ECO:0007669"/>
    <property type="project" value="TreeGrafter"/>
</dbReference>
<dbReference type="PROSITE" id="PS50920">
    <property type="entry name" value="SOLCAR"/>
    <property type="match status" value="1"/>
</dbReference>
<dbReference type="Gene3D" id="1.50.40.10">
    <property type="entry name" value="Mitochondrial carrier domain"/>
    <property type="match status" value="1"/>
</dbReference>
<evidence type="ECO:0000256" key="1">
    <source>
        <dbReference type="ARBA" id="ARBA00004141"/>
    </source>
</evidence>
<evidence type="ECO:0000313" key="7">
    <source>
        <dbReference type="Proteomes" id="UP000050795"/>
    </source>
</evidence>
<keyword evidence="3 5" id="KW-0812">Transmembrane</keyword>
<evidence type="ECO:0000256" key="3">
    <source>
        <dbReference type="ARBA" id="ARBA00022692"/>
    </source>
</evidence>
<dbReference type="InterPro" id="IPR023395">
    <property type="entry name" value="MCP_dom_sf"/>
</dbReference>
<dbReference type="GO" id="GO:0016020">
    <property type="term" value="C:membrane"/>
    <property type="evidence" value="ECO:0007669"/>
    <property type="project" value="UniProtKB-SubCell"/>
</dbReference>
<reference evidence="8" key="2">
    <citation type="submission" date="2023-11" db="UniProtKB">
        <authorList>
            <consortium name="WormBaseParasite"/>
        </authorList>
    </citation>
    <scope>IDENTIFICATION</scope>
</reference>
<organism evidence="7 8">
    <name type="scientific">Trichobilharzia regenti</name>
    <name type="common">Nasal bird schistosome</name>
    <dbReference type="NCBI Taxonomy" id="157069"/>
    <lineage>
        <taxon>Eukaryota</taxon>
        <taxon>Metazoa</taxon>
        <taxon>Spiralia</taxon>
        <taxon>Lophotrochozoa</taxon>
        <taxon>Platyhelminthes</taxon>
        <taxon>Trematoda</taxon>
        <taxon>Digenea</taxon>
        <taxon>Strigeidida</taxon>
        <taxon>Schistosomatoidea</taxon>
        <taxon>Schistosomatidae</taxon>
        <taxon>Trichobilharzia</taxon>
    </lineage>
</organism>
<comment type="similarity">
    <text evidence="2 6">Belongs to the mitochondrial carrier (TC 2.A.29) family.</text>
</comment>
<sequence length="142" mass="15537">MNKSERSTWKSLQYGCVSGVISTIICQPLDVMKTRLQTKVVFGLPPLGIVQAMGQVYSTNSTITGGSTSLPRVVQVCGRLGNFWTGTYPSLWRCVPGVGAYFMCLNALQDVTDRWNILTPTTAYTPKTAVKSFMLAFTARVS</sequence>
<dbReference type="SUPFAM" id="SSF103506">
    <property type="entry name" value="Mitochondrial carrier"/>
    <property type="match status" value="1"/>
</dbReference>
<evidence type="ECO:0000256" key="2">
    <source>
        <dbReference type="ARBA" id="ARBA00006375"/>
    </source>
</evidence>
<evidence type="ECO:0000313" key="8">
    <source>
        <dbReference type="WBParaSite" id="TREG1_119480.1"/>
    </source>
</evidence>
<evidence type="ECO:0000256" key="4">
    <source>
        <dbReference type="ARBA" id="ARBA00023136"/>
    </source>
</evidence>
<dbReference type="WBParaSite" id="TREG1_119480.1">
    <property type="protein sequence ID" value="TREG1_119480.1"/>
    <property type="gene ID" value="TREG1_119480"/>
</dbReference>
<accession>A0AA85ISW6</accession>
<dbReference type="InterPro" id="IPR018108">
    <property type="entry name" value="MCP_transmembrane"/>
</dbReference>
<feature type="repeat" description="Solcar" evidence="5">
    <location>
        <begin position="6"/>
        <end position="111"/>
    </location>
</feature>
<dbReference type="Proteomes" id="UP000050795">
    <property type="component" value="Unassembled WGS sequence"/>
</dbReference>
<comment type="subcellular location">
    <subcellularLocation>
        <location evidence="1">Membrane</location>
        <topology evidence="1">Multi-pass membrane protein</topology>
    </subcellularLocation>
</comment>
<reference evidence="7" key="1">
    <citation type="submission" date="2022-06" db="EMBL/GenBank/DDBJ databases">
        <authorList>
            <person name="Berger JAMES D."/>
            <person name="Berger JAMES D."/>
        </authorList>
    </citation>
    <scope>NUCLEOTIDE SEQUENCE [LARGE SCALE GENOMIC DNA]</scope>
</reference>
<dbReference type="PANTHER" id="PTHR46181:SF3">
    <property type="entry name" value="MITOCHONDRIAL GLYCINE TRANSPORTER"/>
    <property type="match status" value="1"/>
</dbReference>
<keyword evidence="6" id="KW-0813">Transport</keyword>
<name>A0AA85ISW6_TRIRE</name>
<dbReference type="PANTHER" id="PTHR46181">
    <property type="entry name" value="MITOCHONDRIAL GLYCINE TRANSPORTER"/>
    <property type="match status" value="1"/>
</dbReference>